<dbReference type="Pfam" id="PF00135">
    <property type="entry name" value="COesterase"/>
    <property type="match status" value="1"/>
</dbReference>
<protein>
    <recommendedName>
        <fullName evidence="3">Carboxylic ester hydrolase</fullName>
        <ecNumber evidence="3">3.1.1.-</ecNumber>
    </recommendedName>
</protein>
<dbReference type="GO" id="GO:0016787">
    <property type="term" value="F:hydrolase activity"/>
    <property type="evidence" value="ECO:0007669"/>
    <property type="project" value="UniProtKB-KW"/>
</dbReference>
<evidence type="ECO:0000313" key="6">
    <source>
        <dbReference type="Proteomes" id="UP000017559"/>
    </source>
</evidence>
<sequence length="359" mass="39340">MSTGQGTQFSLFYGIERGLFEVEGCSTCGCGSEELASGHGSLYTGSINEPINDPESLVAQSVSNGLPVLYVAMNYRLNIFGFVVSDALRANHSLNIGLKDQRLALEWIRESISYFGGDPGRVTIFGQSSGIDLRCSNLTFMIYTGLSVAMQIFAYANITTKPKLFHSAVMQSTSLEPNITSDISATTFKAVAKLANCSSSTSSVELECLRALPFEKLLNVTISQYQSVGVNDAYLPVVDGDFLPLAPSNMTRRGLFPKMPVIMGWTEDDGTLLMPTSTNSTTDTENYVRQRWTGLTNSSLTTLFSLYPSSDFQPGSTNLSAEFYRAARIKRDISYLCPSKFFGSYMARKYMLRAANLLL</sequence>
<keyword evidence="6" id="KW-1185">Reference proteome</keyword>
<dbReference type="PANTHER" id="PTHR11559">
    <property type="entry name" value="CARBOXYLESTERASE"/>
    <property type="match status" value="1"/>
</dbReference>
<keyword evidence="2 3" id="KW-0378">Hydrolase</keyword>
<dbReference type="PROSITE" id="PS00122">
    <property type="entry name" value="CARBOXYLESTERASE_B_1"/>
    <property type="match status" value="1"/>
</dbReference>
<reference evidence="5 6" key="1">
    <citation type="journal article" date="2014" name="BMC Genomics">
        <title>Genome and secretome analysis of the hemibiotrophic fungal pathogen, Moniliophthora roreri, which causes frosty pod rot disease of cacao: mechanisms of the biotrophic and necrotrophic phases.</title>
        <authorList>
            <person name="Meinhardt L.W."/>
            <person name="Costa G.G.L."/>
            <person name="Thomazella D.P.T."/>
            <person name="Teixeira P.J.P.L."/>
            <person name="Carazzolle M.F."/>
            <person name="Schuster S.C."/>
            <person name="Carlson J.E."/>
            <person name="Guiltinan M.J."/>
            <person name="Mieczkowski P."/>
            <person name="Farmer A."/>
            <person name="Ramaraj T."/>
            <person name="Crozier J."/>
            <person name="Davis R.E."/>
            <person name="Shao J."/>
            <person name="Melnick R.L."/>
            <person name="Pereira G.A.G."/>
            <person name="Bailey B.A."/>
        </authorList>
    </citation>
    <scope>NUCLEOTIDE SEQUENCE [LARGE SCALE GENOMIC DNA]</scope>
    <source>
        <strain evidence="5 6">MCA 2997</strain>
    </source>
</reference>
<dbReference type="Proteomes" id="UP000017559">
    <property type="component" value="Unassembled WGS sequence"/>
</dbReference>
<accession>V2X8P4</accession>
<dbReference type="InterPro" id="IPR002018">
    <property type="entry name" value="CarbesteraseB"/>
</dbReference>
<name>V2X8P4_MONRO</name>
<dbReference type="InterPro" id="IPR050309">
    <property type="entry name" value="Type-B_Carboxylest/Lipase"/>
</dbReference>
<dbReference type="EMBL" id="AWSO01000074">
    <property type="protein sequence ID" value="ESK95568.1"/>
    <property type="molecule type" value="Genomic_DNA"/>
</dbReference>
<dbReference type="AlphaFoldDB" id="V2X8P4"/>
<dbReference type="InterPro" id="IPR019826">
    <property type="entry name" value="Carboxylesterase_B_AS"/>
</dbReference>
<dbReference type="STRING" id="1381753.V2X8P4"/>
<comment type="caution">
    <text evidence="5">The sequence shown here is derived from an EMBL/GenBank/DDBJ whole genome shotgun (WGS) entry which is preliminary data.</text>
</comment>
<evidence type="ECO:0000313" key="5">
    <source>
        <dbReference type="EMBL" id="ESK95568.1"/>
    </source>
</evidence>
<evidence type="ECO:0000256" key="1">
    <source>
        <dbReference type="ARBA" id="ARBA00005964"/>
    </source>
</evidence>
<evidence type="ECO:0000256" key="3">
    <source>
        <dbReference type="RuleBase" id="RU361235"/>
    </source>
</evidence>
<feature type="domain" description="Carboxylesterase type B" evidence="4">
    <location>
        <begin position="40"/>
        <end position="287"/>
    </location>
</feature>
<dbReference type="Gene3D" id="3.40.50.1820">
    <property type="entry name" value="alpha/beta hydrolase"/>
    <property type="match status" value="1"/>
</dbReference>
<dbReference type="SUPFAM" id="SSF53474">
    <property type="entry name" value="alpha/beta-Hydrolases"/>
    <property type="match status" value="1"/>
</dbReference>
<proteinExistence type="inferred from homology"/>
<gene>
    <name evidence="5" type="ORF">Moror_12642</name>
</gene>
<dbReference type="HOGENOM" id="CLU_771806_0_0_1"/>
<organism evidence="5 6">
    <name type="scientific">Moniliophthora roreri (strain MCA 2997)</name>
    <name type="common">Cocoa frosty pod rot fungus</name>
    <name type="synonym">Crinipellis roreri</name>
    <dbReference type="NCBI Taxonomy" id="1381753"/>
    <lineage>
        <taxon>Eukaryota</taxon>
        <taxon>Fungi</taxon>
        <taxon>Dikarya</taxon>
        <taxon>Basidiomycota</taxon>
        <taxon>Agaricomycotina</taxon>
        <taxon>Agaricomycetes</taxon>
        <taxon>Agaricomycetidae</taxon>
        <taxon>Agaricales</taxon>
        <taxon>Marasmiineae</taxon>
        <taxon>Marasmiaceae</taxon>
        <taxon>Moniliophthora</taxon>
    </lineage>
</organism>
<dbReference type="InterPro" id="IPR029058">
    <property type="entry name" value="AB_hydrolase_fold"/>
</dbReference>
<dbReference type="KEGG" id="mrr:Moror_12642"/>
<evidence type="ECO:0000259" key="4">
    <source>
        <dbReference type="Pfam" id="PF00135"/>
    </source>
</evidence>
<evidence type="ECO:0000256" key="2">
    <source>
        <dbReference type="ARBA" id="ARBA00022801"/>
    </source>
</evidence>
<dbReference type="OrthoDB" id="408631at2759"/>
<dbReference type="EC" id="3.1.1.-" evidence="3"/>
<comment type="similarity">
    <text evidence="1 3">Belongs to the type-B carboxylesterase/lipase family.</text>
</comment>